<sequence>MVFYFTEGAAVFISTGTEVASVETSICFSGDSVIRTIRTNTGSGEQIARE</sequence>
<name>A0A974C589_XENLA</name>
<evidence type="ECO:0000313" key="1">
    <source>
        <dbReference type="EMBL" id="OCT66411.1"/>
    </source>
</evidence>
<dbReference type="AlphaFoldDB" id="A0A974C589"/>
<proteinExistence type="predicted"/>
<dbReference type="EMBL" id="CM004481">
    <property type="protein sequence ID" value="OCT66411.1"/>
    <property type="molecule type" value="Genomic_DNA"/>
</dbReference>
<feature type="non-terminal residue" evidence="1">
    <location>
        <position position="50"/>
    </location>
</feature>
<reference evidence="2" key="1">
    <citation type="journal article" date="2016" name="Nature">
        <title>Genome evolution in the allotetraploid frog Xenopus laevis.</title>
        <authorList>
            <person name="Session A.M."/>
            <person name="Uno Y."/>
            <person name="Kwon T."/>
            <person name="Chapman J.A."/>
            <person name="Toyoda A."/>
            <person name="Takahashi S."/>
            <person name="Fukui A."/>
            <person name="Hikosaka A."/>
            <person name="Suzuki A."/>
            <person name="Kondo M."/>
            <person name="van Heeringen S.J."/>
            <person name="Quigley I."/>
            <person name="Heinz S."/>
            <person name="Ogino H."/>
            <person name="Ochi H."/>
            <person name="Hellsten U."/>
            <person name="Lyons J.B."/>
            <person name="Simakov O."/>
            <person name="Putnam N."/>
            <person name="Stites J."/>
            <person name="Kuroki Y."/>
            <person name="Tanaka T."/>
            <person name="Michiue T."/>
            <person name="Watanabe M."/>
            <person name="Bogdanovic O."/>
            <person name="Lister R."/>
            <person name="Georgiou G."/>
            <person name="Paranjpe S.S."/>
            <person name="van Kruijsbergen I."/>
            <person name="Shu S."/>
            <person name="Carlson J."/>
            <person name="Kinoshita T."/>
            <person name="Ohta Y."/>
            <person name="Mawaribuchi S."/>
            <person name="Jenkins J."/>
            <person name="Grimwood J."/>
            <person name="Schmutz J."/>
            <person name="Mitros T."/>
            <person name="Mozaffari S.V."/>
            <person name="Suzuki Y."/>
            <person name="Haramoto Y."/>
            <person name="Yamamoto T.S."/>
            <person name="Takagi C."/>
            <person name="Heald R."/>
            <person name="Miller K."/>
            <person name="Haudenschild C."/>
            <person name="Kitzman J."/>
            <person name="Nakayama T."/>
            <person name="Izutsu Y."/>
            <person name="Robert J."/>
            <person name="Fortriede J."/>
            <person name="Burns K."/>
            <person name="Lotay V."/>
            <person name="Karimi K."/>
            <person name="Yasuoka Y."/>
            <person name="Dichmann D.S."/>
            <person name="Flajnik M.F."/>
            <person name="Houston D.W."/>
            <person name="Shendure J."/>
            <person name="DuPasquier L."/>
            <person name="Vize P.D."/>
            <person name="Zorn A.M."/>
            <person name="Ito M."/>
            <person name="Marcotte E.M."/>
            <person name="Wallingford J.B."/>
            <person name="Ito Y."/>
            <person name="Asashima M."/>
            <person name="Ueno N."/>
            <person name="Matsuda Y."/>
            <person name="Veenstra G.J."/>
            <person name="Fujiyama A."/>
            <person name="Harland R.M."/>
            <person name="Taira M."/>
            <person name="Rokhsar D.S."/>
        </authorList>
    </citation>
    <scope>NUCLEOTIDE SEQUENCE [LARGE SCALE GENOMIC DNA]</scope>
    <source>
        <strain evidence="2">J</strain>
    </source>
</reference>
<evidence type="ECO:0000313" key="2">
    <source>
        <dbReference type="Proteomes" id="UP000694892"/>
    </source>
</evidence>
<gene>
    <name evidence="1" type="ORF">XELAEV_180426611mg</name>
</gene>
<organism evidence="1 2">
    <name type="scientific">Xenopus laevis</name>
    <name type="common">African clawed frog</name>
    <dbReference type="NCBI Taxonomy" id="8355"/>
    <lineage>
        <taxon>Eukaryota</taxon>
        <taxon>Metazoa</taxon>
        <taxon>Chordata</taxon>
        <taxon>Craniata</taxon>
        <taxon>Vertebrata</taxon>
        <taxon>Euteleostomi</taxon>
        <taxon>Amphibia</taxon>
        <taxon>Batrachia</taxon>
        <taxon>Anura</taxon>
        <taxon>Pipoidea</taxon>
        <taxon>Pipidae</taxon>
        <taxon>Xenopodinae</taxon>
        <taxon>Xenopus</taxon>
        <taxon>Xenopus</taxon>
    </lineage>
</organism>
<protein>
    <submittedName>
        <fullName evidence="1">Uncharacterized protein</fullName>
    </submittedName>
</protein>
<dbReference type="Proteomes" id="UP000694892">
    <property type="component" value="Chromosome 8S"/>
</dbReference>
<accession>A0A974C589</accession>